<accession>A0AAD6I2J0</accession>
<dbReference type="Proteomes" id="UP001219568">
    <property type="component" value="Unassembled WGS sequence"/>
</dbReference>
<gene>
    <name evidence="1" type="ORF">N7460_011832</name>
</gene>
<reference evidence="1" key="1">
    <citation type="journal article" date="2023" name="IMA Fungus">
        <title>Comparative genomic study of the Penicillium genus elucidates a diverse pangenome and 15 lateral gene transfer events.</title>
        <authorList>
            <person name="Petersen C."/>
            <person name="Sorensen T."/>
            <person name="Nielsen M.R."/>
            <person name="Sondergaard T.E."/>
            <person name="Sorensen J.L."/>
            <person name="Fitzpatrick D.A."/>
            <person name="Frisvad J.C."/>
            <person name="Nielsen K.L."/>
        </authorList>
    </citation>
    <scope>NUCLEOTIDE SEQUENCE</scope>
    <source>
        <strain evidence="1">IBT 15450</strain>
    </source>
</reference>
<evidence type="ECO:0000313" key="1">
    <source>
        <dbReference type="EMBL" id="KAJ6027015.1"/>
    </source>
</evidence>
<protein>
    <submittedName>
        <fullName evidence="1">Uncharacterized protein</fullName>
    </submittedName>
</protein>
<comment type="caution">
    <text evidence="1">The sequence shown here is derived from an EMBL/GenBank/DDBJ whole genome shotgun (WGS) entry which is preliminary data.</text>
</comment>
<reference evidence="1" key="2">
    <citation type="submission" date="2023-01" db="EMBL/GenBank/DDBJ databases">
        <authorList>
            <person name="Petersen C."/>
        </authorList>
    </citation>
    <scope>NUCLEOTIDE SEQUENCE</scope>
    <source>
        <strain evidence="1">IBT 15450</strain>
    </source>
</reference>
<dbReference type="EMBL" id="JAQJZL010000015">
    <property type="protein sequence ID" value="KAJ6027015.1"/>
    <property type="molecule type" value="Genomic_DNA"/>
</dbReference>
<sequence length="65" mass="7657">MIQVLVFFVWANEYRTPADQAARDHFRNALGPIVEEYDLVWSIHHATLRVHTFIRWANASLECTE</sequence>
<evidence type="ECO:0000313" key="2">
    <source>
        <dbReference type="Proteomes" id="UP001219568"/>
    </source>
</evidence>
<keyword evidence="2" id="KW-1185">Reference proteome</keyword>
<proteinExistence type="predicted"/>
<name>A0AAD6I2J0_PENCN</name>
<organism evidence="1 2">
    <name type="scientific">Penicillium canescens</name>
    <dbReference type="NCBI Taxonomy" id="5083"/>
    <lineage>
        <taxon>Eukaryota</taxon>
        <taxon>Fungi</taxon>
        <taxon>Dikarya</taxon>
        <taxon>Ascomycota</taxon>
        <taxon>Pezizomycotina</taxon>
        <taxon>Eurotiomycetes</taxon>
        <taxon>Eurotiomycetidae</taxon>
        <taxon>Eurotiales</taxon>
        <taxon>Aspergillaceae</taxon>
        <taxon>Penicillium</taxon>
    </lineage>
</organism>
<dbReference type="AlphaFoldDB" id="A0AAD6I2J0"/>